<sequence length="49" mass="5664">MTTNRLRIAMQKSGRLSTDCQILLKQCGVKINWNTQRLIAYSENLPIEI</sequence>
<dbReference type="GO" id="GO:0003879">
    <property type="term" value="F:ATP phosphoribosyltransferase activity"/>
    <property type="evidence" value="ECO:0007669"/>
    <property type="project" value="UniProtKB-EC"/>
</dbReference>
<dbReference type="SUPFAM" id="SSF53850">
    <property type="entry name" value="Periplasmic binding protein-like II"/>
    <property type="match status" value="1"/>
</dbReference>
<accession>A0A3S4VBP9</accession>
<protein>
    <submittedName>
        <fullName evidence="1">ATP phosphoribosyltransferase</fullName>
        <ecNumber evidence="1">2.4.2.17</ecNumber>
    </submittedName>
</protein>
<dbReference type="KEGG" id="rpne:NCTC8284_00221"/>
<dbReference type="AlphaFoldDB" id="A0A3S4VBP9"/>
<organism evidence="1 2">
    <name type="scientific">Rodentibacter pneumotropicus</name>
    <dbReference type="NCBI Taxonomy" id="758"/>
    <lineage>
        <taxon>Bacteria</taxon>
        <taxon>Pseudomonadati</taxon>
        <taxon>Pseudomonadota</taxon>
        <taxon>Gammaproteobacteria</taxon>
        <taxon>Pasteurellales</taxon>
        <taxon>Pasteurellaceae</taxon>
        <taxon>Rodentibacter</taxon>
    </lineage>
</organism>
<keyword evidence="1" id="KW-0328">Glycosyltransferase</keyword>
<dbReference type="EC" id="2.4.2.17" evidence="1"/>
<dbReference type="EMBL" id="LR134405">
    <property type="protein sequence ID" value="VEH65087.1"/>
    <property type="molecule type" value="Genomic_DNA"/>
</dbReference>
<evidence type="ECO:0000313" key="2">
    <source>
        <dbReference type="Proteomes" id="UP000278733"/>
    </source>
</evidence>
<dbReference type="Gene3D" id="3.40.190.10">
    <property type="entry name" value="Periplasmic binding protein-like II"/>
    <property type="match status" value="1"/>
</dbReference>
<reference evidence="1 2" key="1">
    <citation type="submission" date="2018-12" db="EMBL/GenBank/DDBJ databases">
        <authorList>
            <consortium name="Pathogen Informatics"/>
        </authorList>
    </citation>
    <scope>NUCLEOTIDE SEQUENCE [LARGE SCALE GENOMIC DNA]</scope>
    <source>
        <strain evidence="1 2">NCTC8284</strain>
    </source>
</reference>
<keyword evidence="1" id="KW-0808">Transferase</keyword>
<dbReference type="Proteomes" id="UP000278733">
    <property type="component" value="Chromosome"/>
</dbReference>
<proteinExistence type="predicted"/>
<evidence type="ECO:0000313" key="1">
    <source>
        <dbReference type="EMBL" id="VEH65087.1"/>
    </source>
</evidence>
<name>A0A3S4VBP9_9PAST</name>
<gene>
    <name evidence="1" type="primary">hisG_2</name>
    <name evidence="1" type="ORF">NCTC8284_00221</name>
</gene>